<dbReference type="PROSITE" id="PS50172">
    <property type="entry name" value="BRCT"/>
    <property type="match status" value="6"/>
</dbReference>
<feature type="domain" description="BRCT" evidence="10">
    <location>
        <begin position="674"/>
        <end position="771"/>
    </location>
</feature>
<dbReference type="GO" id="GO:0007095">
    <property type="term" value="P:mitotic G2 DNA damage checkpoint signaling"/>
    <property type="evidence" value="ECO:0007669"/>
    <property type="project" value="TreeGrafter"/>
</dbReference>
<comment type="subcellular location">
    <subcellularLocation>
        <location evidence="2">Cytoplasm</location>
        <location evidence="2">Cytoskeleton</location>
        <location evidence="2">Microtubule organizing center</location>
        <location evidence="2">Centrosome</location>
    </subcellularLocation>
    <subcellularLocation>
        <location evidence="1">Nucleus</location>
    </subcellularLocation>
</comment>
<feature type="compositionally biased region" description="Basic and acidic residues" evidence="9">
    <location>
        <begin position="1034"/>
        <end position="1044"/>
    </location>
</feature>
<dbReference type="SUPFAM" id="SSF52113">
    <property type="entry name" value="BRCT domain"/>
    <property type="match status" value="6"/>
</dbReference>
<dbReference type="GO" id="GO:0033314">
    <property type="term" value="P:mitotic DNA replication checkpoint signaling"/>
    <property type="evidence" value="ECO:0007669"/>
    <property type="project" value="TreeGrafter"/>
</dbReference>
<dbReference type="Pfam" id="PF23294">
    <property type="entry name" value="BRCT_TopB1_SLF1"/>
    <property type="match status" value="1"/>
</dbReference>
<dbReference type="Pfam" id="PF00533">
    <property type="entry name" value="BRCT"/>
    <property type="match status" value="4"/>
</dbReference>
<dbReference type="InterPro" id="IPR059215">
    <property type="entry name" value="BRCT2_TopBP1-like"/>
</dbReference>
<reference evidence="11" key="2">
    <citation type="submission" date="2014-07" db="EMBL/GenBank/DDBJ databases">
        <authorList>
            <person name="Hull J."/>
        </authorList>
    </citation>
    <scope>NUCLEOTIDE SEQUENCE</scope>
</reference>
<dbReference type="GO" id="GO:0006270">
    <property type="term" value="P:DNA replication initiation"/>
    <property type="evidence" value="ECO:0007669"/>
    <property type="project" value="TreeGrafter"/>
</dbReference>
<dbReference type="GO" id="GO:0005634">
    <property type="term" value="C:nucleus"/>
    <property type="evidence" value="ECO:0007669"/>
    <property type="project" value="UniProtKB-SubCell"/>
</dbReference>
<dbReference type="CDD" id="cd17731">
    <property type="entry name" value="BRCT_TopBP1_rpt2_like"/>
    <property type="match status" value="1"/>
</dbReference>
<protein>
    <submittedName>
        <fullName evidence="11">DNA topoisomerase 2-binding protein 1-A</fullName>
    </submittedName>
</protein>
<feature type="domain" description="BRCT" evidence="10">
    <location>
        <begin position="1160"/>
        <end position="1252"/>
    </location>
</feature>
<dbReference type="GO" id="GO:0006281">
    <property type="term" value="P:DNA repair"/>
    <property type="evidence" value="ECO:0007669"/>
    <property type="project" value="UniProtKB-KW"/>
</dbReference>
<keyword evidence="7" id="KW-0206">Cytoskeleton</keyword>
<keyword evidence="8" id="KW-0539">Nucleus</keyword>
<dbReference type="GO" id="GO:0005813">
    <property type="term" value="C:centrosome"/>
    <property type="evidence" value="ECO:0007669"/>
    <property type="project" value="UniProtKB-SubCell"/>
</dbReference>
<feature type="domain" description="BRCT" evidence="10">
    <location>
        <begin position="368"/>
        <end position="453"/>
    </location>
</feature>
<dbReference type="InterPro" id="IPR001357">
    <property type="entry name" value="BRCT_dom"/>
</dbReference>
<dbReference type="InterPro" id="IPR057595">
    <property type="entry name" value="TopB1_SLF1_BRCT"/>
</dbReference>
<dbReference type="InterPro" id="IPR036420">
    <property type="entry name" value="BRCT_dom_sf"/>
</dbReference>
<feature type="region of interest" description="Disordered" evidence="9">
    <location>
        <begin position="1066"/>
        <end position="1087"/>
    </location>
</feature>
<dbReference type="FunFam" id="3.40.50.10190:FF:000018">
    <property type="entry name" value="DNA topoisomerase 2-binding protein 1"/>
    <property type="match status" value="1"/>
</dbReference>
<evidence type="ECO:0000256" key="8">
    <source>
        <dbReference type="ARBA" id="ARBA00023242"/>
    </source>
</evidence>
<evidence type="ECO:0000256" key="4">
    <source>
        <dbReference type="ARBA" id="ARBA00022737"/>
    </source>
</evidence>
<feature type="region of interest" description="Disordered" evidence="9">
    <location>
        <begin position="552"/>
        <end position="578"/>
    </location>
</feature>
<keyword evidence="6" id="KW-0234">DNA repair</keyword>
<dbReference type="PANTHER" id="PTHR13561:SF20">
    <property type="entry name" value="DNA TOPOISOMERASE 2-BINDING PROTEIN 1"/>
    <property type="match status" value="1"/>
</dbReference>
<accession>A0A0A9WH00</accession>
<evidence type="ECO:0000256" key="6">
    <source>
        <dbReference type="ARBA" id="ARBA00023204"/>
    </source>
</evidence>
<reference evidence="11" key="1">
    <citation type="journal article" date="2014" name="PLoS ONE">
        <title>Transcriptome-Based Identification of ABC Transporters in the Western Tarnished Plant Bug Lygus hesperus.</title>
        <authorList>
            <person name="Hull J.J."/>
            <person name="Chaney K."/>
            <person name="Geib S.M."/>
            <person name="Fabrick J.A."/>
            <person name="Brent C.S."/>
            <person name="Walsh D."/>
            <person name="Lavine L.C."/>
        </authorList>
    </citation>
    <scope>NUCLEOTIDE SEQUENCE</scope>
</reference>
<dbReference type="PANTHER" id="PTHR13561">
    <property type="entry name" value="DNA REPLICATION REGULATOR DPB11-RELATED"/>
    <property type="match status" value="1"/>
</dbReference>
<evidence type="ECO:0000256" key="5">
    <source>
        <dbReference type="ARBA" id="ARBA00022763"/>
    </source>
</evidence>
<evidence type="ECO:0000256" key="3">
    <source>
        <dbReference type="ARBA" id="ARBA00022490"/>
    </source>
</evidence>
<organism evidence="11">
    <name type="scientific">Lygus hesperus</name>
    <name type="common">Western plant bug</name>
    <dbReference type="NCBI Taxonomy" id="30085"/>
    <lineage>
        <taxon>Eukaryota</taxon>
        <taxon>Metazoa</taxon>
        <taxon>Ecdysozoa</taxon>
        <taxon>Arthropoda</taxon>
        <taxon>Hexapoda</taxon>
        <taxon>Insecta</taxon>
        <taxon>Pterygota</taxon>
        <taxon>Neoptera</taxon>
        <taxon>Paraneoptera</taxon>
        <taxon>Hemiptera</taxon>
        <taxon>Heteroptera</taxon>
        <taxon>Panheteroptera</taxon>
        <taxon>Cimicomorpha</taxon>
        <taxon>Miridae</taxon>
        <taxon>Mirini</taxon>
        <taxon>Lygus</taxon>
    </lineage>
</organism>
<evidence type="ECO:0000256" key="2">
    <source>
        <dbReference type="ARBA" id="ARBA00004300"/>
    </source>
</evidence>
<keyword evidence="4" id="KW-0677">Repeat</keyword>
<feature type="domain" description="BRCT" evidence="10">
    <location>
        <begin position="193"/>
        <end position="282"/>
    </location>
</feature>
<dbReference type="CDD" id="cd17728">
    <property type="entry name" value="BRCT_TopBP1_rpt8"/>
    <property type="match status" value="1"/>
</dbReference>
<dbReference type="CDD" id="cd17718">
    <property type="entry name" value="BRCT_TopBP1_rpt3"/>
    <property type="match status" value="1"/>
</dbReference>
<evidence type="ECO:0000259" key="10">
    <source>
        <dbReference type="PROSITE" id="PS50172"/>
    </source>
</evidence>
<feature type="region of interest" description="Disordered" evidence="9">
    <location>
        <begin position="1026"/>
        <end position="1045"/>
    </location>
</feature>
<evidence type="ECO:0000256" key="7">
    <source>
        <dbReference type="ARBA" id="ARBA00023212"/>
    </source>
</evidence>
<dbReference type="Pfam" id="PF12738">
    <property type="entry name" value="PTCB-BRCT"/>
    <property type="match status" value="1"/>
</dbReference>
<keyword evidence="5" id="KW-0227">DNA damage</keyword>
<evidence type="ECO:0000256" key="9">
    <source>
        <dbReference type="SAM" id="MobiDB-lite"/>
    </source>
</evidence>
<feature type="region of interest" description="Disordered" evidence="9">
    <location>
        <begin position="469"/>
        <end position="525"/>
    </location>
</feature>
<gene>
    <name evidence="11" type="primary">topbp1-A</name>
    <name evidence="11" type="ORF">CM83_58757</name>
</gene>
<evidence type="ECO:0000256" key="1">
    <source>
        <dbReference type="ARBA" id="ARBA00004123"/>
    </source>
</evidence>
<feature type="compositionally biased region" description="Polar residues" evidence="9">
    <location>
        <begin position="477"/>
        <end position="498"/>
    </location>
</feature>
<dbReference type="CDD" id="cd17738">
    <property type="entry name" value="BRCT_TopBP1_rpt7"/>
    <property type="match status" value="1"/>
</dbReference>
<proteinExistence type="predicted"/>
<feature type="domain" description="BRCT" evidence="10">
    <location>
        <begin position="585"/>
        <end position="668"/>
    </location>
</feature>
<dbReference type="CDD" id="cd00027">
    <property type="entry name" value="BRCT"/>
    <property type="match status" value="1"/>
</dbReference>
<sequence>MQLLSEGPVIIYFVQDSSNSNKDMGKAFLACQDAKLKPKIIPEEELNDVPHGTNVVFVLQEFSGKTFKSLSSSDSLIVGPRCLYHCVTNEVAIPSNESPVFTMAMKGVIATASQLPQNRKEEIASLISYMGGSYTDKLTSAVTHLISDEGRSPKCEKAIEHKIPIMKREWVNAVWEASKIKDVTAFDEEFMKYKLPPFKGMHISCSNLTQGIKKKIQAAVESNGGVYMTALEQNKTTALIIGEADGKKFQAAQLWGIPCLMTEWIFDSVEKGMALPSKNYLINPRPKCSTPTNDLPSFMSNDVSCIPFGESANNTVDETNSTMTSISSSRCQTKAVGKPQPAKPQMHEYKKYIDEINLSDASLCGLFLDGCKVFLSGFTSQEFDKMKKLINKSGATLFPEISDRLTHVIMGEFLPDHVKEIEKLSHKPQVVSVEWILASIRLKTTAPAEPYLCFKTTVTKKPVAPASPLSHKGLSLLKSNSNTESPKATGSDGFSTSRKLFVKAPVNKRGISSQDDDEPNNCKENNAVATHPVAQTIPPLPSVSSLAQAFVPTENSQPPAAPSASTTPGPQQNDTNASCNGSSIEISPFFKGLVFLVIGFDDPTTIIESIFAVGGKVESAHFQGVADYAVIPLEGISTQSTATEVVTPLWVEDCYEQNKVVSIEYFHLPVPHKPELTPLKGCNICVSGYQGKERTFIFHLAGALGALVQDSFSKKDHPTKNIFKSTHLVCKAPTGSKYNAALKWGVPVINESWLLACVSSGNKAPIEPHQFGEKGEVPKTPVNPAIQRVKIDTLDASSAIVGVTPSRTSGTPARVNETIQQDSEIASKTKDTFVKPADVPGPQSKTASPADVSGSKITTASPAARPAMGTGFNDITIPGGEVVDDGTKGRITPRNSFHNNTTVDCFITPTQAKRMSSISSAGKSPFHVDTPSSPYGRVFMEEGGNPSPDTRKKWKRFIDNMPDLYEGSPEVQEFRKRRPSTPLNVIMKQVWVKFGGAEIDGIDPRTGDLIPNGPFGEWAHENTSLCSSNVSQPKDNDDSHEENPKMNTETISKELSHLKSRLNSVLTPSQEKPADNHFDTPEASTAAESDKACHARAGNWITPKGIDKQAAQTEMQWDFGKPTISVSRQNQNIAKKLRLSHEDDDKSIREQVTKLFDNDAKETPKKEKRIFVLSQIAASSREKFEGIIKSLGGEVNTSPILDPKTTHLIVEKILRSEKLLCAVASGKWVLHSSYLTQCYQSRMFLPEEDYEWGNERSRNRLPSMEPGTTEWNLARAVHKWRVRRTDMGQPDAFRHFKAVILTSENKLAQYMRLLQAGNATILPKERILEATHIFWDEDKVSLPIDRAILKSKKIPVLKPVYLGDYLAKNPPPSVDEYSIR</sequence>
<dbReference type="GO" id="GO:0016853">
    <property type="term" value="F:isomerase activity"/>
    <property type="evidence" value="ECO:0007669"/>
    <property type="project" value="UniProtKB-KW"/>
</dbReference>
<feature type="region of interest" description="Disordered" evidence="9">
    <location>
        <begin position="833"/>
        <end position="880"/>
    </location>
</feature>
<dbReference type="SMART" id="SM00292">
    <property type="entry name" value="BRCT"/>
    <property type="match status" value="7"/>
</dbReference>
<feature type="domain" description="BRCT" evidence="10">
    <location>
        <begin position="96"/>
        <end position="188"/>
    </location>
</feature>
<evidence type="ECO:0000313" key="11">
    <source>
        <dbReference type="EMBL" id="JAG05808.1"/>
    </source>
</evidence>
<dbReference type="Gene3D" id="3.40.50.10190">
    <property type="entry name" value="BRCT domain"/>
    <property type="match status" value="8"/>
</dbReference>
<keyword evidence="11" id="KW-0413">Isomerase</keyword>
<keyword evidence="3" id="KW-0963">Cytoplasm</keyword>
<dbReference type="InterPro" id="IPR049936">
    <property type="entry name" value="TopBP1_BRCT_8"/>
</dbReference>
<name>A0A0A9WH00_LYGHE</name>
<feature type="compositionally biased region" description="Low complexity" evidence="9">
    <location>
        <begin position="556"/>
        <end position="571"/>
    </location>
</feature>
<dbReference type="EMBL" id="GBHO01037796">
    <property type="protein sequence ID" value="JAG05808.1"/>
    <property type="molecule type" value="Transcribed_RNA"/>
</dbReference>